<evidence type="ECO:0000313" key="1">
    <source>
        <dbReference type="EMBL" id="CAE07724.1"/>
    </source>
</evidence>
<dbReference type="SUPFAM" id="SSF52540">
    <property type="entry name" value="P-loop containing nucleoside triphosphate hydrolases"/>
    <property type="match status" value="1"/>
</dbReference>
<dbReference type="EMBL" id="BX569692">
    <property type="protein sequence ID" value="CAE07724.1"/>
    <property type="molecule type" value="Genomic_DNA"/>
</dbReference>
<dbReference type="KEGG" id="syw:SYNW1209"/>
<sequence>MAWEQQCRSSGLFETTLDLWPASASPDWLWCLGLPLLTEAARDQTQRHLIGLSALPGCGKTTLGHWLERAAQQLGLPLQVVSIDDFYFDAERLDQAMRGNPWGVPRALPGSHDLPLLCQTLSRWKRGEHVDLPQFDKSLRQGRGDRCGWRSCSAQILVLEGWFVGCQPLLPGESIEHGCEHLSPPIRPDELASREAVQEVLGTYRPIWALLDRLWQIKAQDIRSPQIWKQQQEDQMLREQGVALDNKSLLGFIRMILTAIPPQSFDRIDADVRVDVDPERRLRQLRIRRQSQDSSSSASRTG</sequence>
<gene>
    <name evidence="1" type="ordered locus">SYNW1209</name>
</gene>
<evidence type="ECO:0000313" key="2">
    <source>
        <dbReference type="Proteomes" id="UP000001422"/>
    </source>
</evidence>
<proteinExistence type="predicted"/>
<dbReference type="HOGENOM" id="CLU_056986_2_0_3"/>
<dbReference type="AlphaFoldDB" id="Q7U6X7"/>
<keyword evidence="2" id="KW-1185">Reference proteome</keyword>
<reference evidence="1 2" key="1">
    <citation type="journal article" date="2003" name="Nature">
        <title>The genome of a motile marine Synechococcus.</title>
        <authorList>
            <person name="Palenik B."/>
            <person name="Brahamsha B."/>
            <person name="Larimer F."/>
            <person name="Land M."/>
            <person name="Hauser L."/>
            <person name="Chain P."/>
            <person name="Lamerdin J."/>
            <person name="Regala W."/>
            <person name="Allen E.A."/>
            <person name="McCarren J."/>
            <person name="Paulsen I."/>
            <person name="Dufresne A."/>
            <person name="Partensky F."/>
            <person name="Webb E."/>
            <person name="Waterbury J."/>
        </authorList>
    </citation>
    <scope>NUCLEOTIDE SEQUENCE [LARGE SCALE GENOMIC DNA]</scope>
    <source>
        <strain evidence="1 2">WH8102</strain>
    </source>
</reference>
<evidence type="ECO:0008006" key="3">
    <source>
        <dbReference type="Google" id="ProtNLM"/>
    </source>
</evidence>
<dbReference type="eggNOG" id="COG4240">
    <property type="taxonomic scope" value="Bacteria"/>
</dbReference>
<dbReference type="Gene3D" id="3.40.50.300">
    <property type="entry name" value="P-loop containing nucleotide triphosphate hydrolases"/>
    <property type="match status" value="1"/>
</dbReference>
<dbReference type="InterPro" id="IPR027417">
    <property type="entry name" value="P-loop_NTPase"/>
</dbReference>
<dbReference type="STRING" id="84588.SYNW1209"/>
<accession>Q7U6X7</accession>
<organism evidence="1 2">
    <name type="scientific">Parasynechococcus marenigrum (strain WH8102)</name>
    <dbReference type="NCBI Taxonomy" id="84588"/>
    <lineage>
        <taxon>Bacteria</taxon>
        <taxon>Bacillati</taxon>
        <taxon>Cyanobacteriota</taxon>
        <taxon>Cyanophyceae</taxon>
        <taxon>Synechococcales</taxon>
        <taxon>Prochlorococcaceae</taxon>
        <taxon>Parasynechococcus</taxon>
        <taxon>Parasynechococcus marenigrum</taxon>
    </lineage>
</organism>
<name>Q7U6X7_PARMW</name>
<dbReference type="PANTHER" id="PTHR10285">
    <property type="entry name" value="URIDINE KINASE"/>
    <property type="match status" value="1"/>
</dbReference>
<dbReference type="Proteomes" id="UP000001422">
    <property type="component" value="Chromosome"/>
</dbReference>
<protein>
    <recommendedName>
        <fullName evidence="3">Phosphoribulokinase</fullName>
    </recommendedName>
</protein>